<keyword evidence="7 8" id="KW-0472">Membrane</keyword>
<dbReference type="GO" id="GO:0055085">
    <property type="term" value="P:transmembrane transport"/>
    <property type="evidence" value="ECO:0007669"/>
    <property type="project" value="InterPro"/>
</dbReference>
<evidence type="ECO:0000313" key="10">
    <source>
        <dbReference type="EMBL" id="SVB57948.1"/>
    </source>
</evidence>
<dbReference type="InterPro" id="IPR000515">
    <property type="entry name" value="MetI-like"/>
</dbReference>
<accession>A0A382F4K9</accession>
<evidence type="ECO:0000256" key="5">
    <source>
        <dbReference type="ARBA" id="ARBA00022692"/>
    </source>
</evidence>
<keyword evidence="3" id="KW-1003">Cell membrane</keyword>
<organism evidence="10">
    <name type="scientific">marine metagenome</name>
    <dbReference type="NCBI Taxonomy" id="408172"/>
    <lineage>
        <taxon>unclassified sequences</taxon>
        <taxon>metagenomes</taxon>
        <taxon>ecological metagenomes</taxon>
    </lineage>
</organism>
<gene>
    <name evidence="10" type="ORF">METZ01_LOCUS210802</name>
</gene>
<keyword evidence="6 8" id="KW-1133">Transmembrane helix</keyword>
<name>A0A382F4K9_9ZZZZ</name>
<dbReference type="GO" id="GO:0005886">
    <property type="term" value="C:plasma membrane"/>
    <property type="evidence" value="ECO:0007669"/>
    <property type="project" value="UniProtKB-SubCell"/>
</dbReference>
<dbReference type="EMBL" id="UINC01047984">
    <property type="protein sequence ID" value="SVB57948.1"/>
    <property type="molecule type" value="Genomic_DNA"/>
</dbReference>
<keyword evidence="4" id="KW-0997">Cell inner membrane</keyword>
<dbReference type="PANTHER" id="PTHR43357">
    <property type="entry name" value="INNER MEMBRANE ABC TRANSPORTER PERMEASE PROTEIN YDCV"/>
    <property type="match status" value="1"/>
</dbReference>
<reference evidence="10" key="1">
    <citation type="submission" date="2018-05" db="EMBL/GenBank/DDBJ databases">
        <authorList>
            <person name="Lanie J.A."/>
            <person name="Ng W.-L."/>
            <person name="Kazmierczak K.M."/>
            <person name="Andrzejewski T.M."/>
            <person name="Davidsen T.M."/>
            <person name="Wayne K.J."/>
            <person name="Tettelin H."/>
            <person name="Glass J.I."/>
            <person name="Rusch D."/>
            <person name="Podicherti R."/>
            <person name="Tsui H.-C.T."/>
            <person name="Winkler M.E."/>
        </authorList>
    </citation>
    <scope>NUCLEOTIDE SEQUENCE</scope>
</reference>
<evidence type="ECO:0000256" key="4">
    <source>
        <dbReference type="ARBA" id="ARBA00022519"/>
    </source>
</evidence>
<evidence type="ECO:0000256" key="2">
    <source>
        <dbReference type="ARBA" id="ARBA00022448"/>
    </source>
</evidence>
<evidence type="ECO:0000256" key="1">
    <source>
        <dbReference type="ARBA" id="ARBA00004429"/>
    </source>
</evidence>
<comment type="subcellular location">
    <subcellularLocation>
        <location evidence="1">Cell inner membrane</location>
        <topology evidence="1">Multi-pass membrane protein</topology>
    </subcellularLocation>
</comment>
<feature type="transmembrane region" description="Helical" evidence="8">
    <location>
        <begin position="7"/>
        <end position="27"/>
    </location>
</feature>
<dbReference type="CDD" id="cd06261">
    <property type="entry name" value="TM_PBP2"/>
    <property type="match status" value="1"/>
</dbReference>
<dbReference type="PROSITE" id="PS50928">
    <property type="entry name" value="ABC_TM1"/>
    <property type="match status" value="1"/>
</dbReference>
<evidence type="ECO:0000259" key="9">
    <source>
        <dbReference type="PROSITE" id="PS50928"/>
    </source>
</evidence>
<feature type="transmembrane region" description="Helical" evidence="8">
    <location>
        <begin position="63"/>
        <end position="85"/>
    </location>
</feature>
<dbReference type="AlphaFoldDB" id="A0A382F4K9"/>
<evidence type="ECO:0000256" key="3">
    <source>
        <dbReference type="ARBA" id="ARBA00022475"/>
    </source>
</evidence>
<feature type="domain" description="ABC transmembrane type-1" evidence="9">
    <location>
        <begin position="59"/>
        <end position="247"/>
    </location>
</feature>
<dbReference type="PANTHER" id="PTHR43357:SF4">
    <property type="entry name" value="INNER MEMBRANE ABC TRANSPORTER PERMEASE PROTEIN YDCV"/>
    <property type="match status" value="1"/>
</dbReference>
<evidence type="ECO:0000256" key="6">
    <source>
        <dbReference type="ARBA" id="ARBA00022989"/>
    </source>
</evidence>
<feature type="transmembrane region" description="Helical" evidence="8">
    <location>
        <begin position="97"/>
        <end position="124"/>
    </location>
</feature>
<evidence type="ECO:0000256" key="7">
    <source>
        <dbReference type="ARBA" id="ARBA00023136"/>
    </source>
</evidence>
<dbReference type="Gene3D" id="1.10.3720.10">
    <property type="entry name" value="MetI-like"/>
    <property type="match status" value="1"/>
</dbReference>
<feature type="transmembrane region" description="Helical" evidence="8">
    <location>
        <begin position="227"/>
        <end position="251"/>
    </location>
</feature>
<dbReference type="Pfam" id="PF00528">
    <property type="entry name" value="BPD_transp_1"/>
    <property type="match status" value="1"/>
</dbReference>
<dbReference type="InterPro" id="IPR035906">
    <property type="entry name" value="MetI-like_sf"/>
</dbReference>
<proteinExistence type="predicted"/>
<evidence type="ECO:0000256" key="8">
    <source>
        <dbReference type="SAM" id="Phobius"/>
    </source>
</evidence>
<keyword evidence="2" id="KW-0813">Transport</keyword>
<dbReference type="SUPFAM" id="SSF161098">
    <property type="entry name" value="MetI-like"/>
    <property type="match status" value="1"/>
</dbReference>
<keyword evidence="5 8" id="KW-0812">Transmembrane</keyword>
<protein>
    <recommendedName>
        <fullName evidence="9">ABC transmembrane type-1 domain-containing protein</fullName>
    </recommendedName>
</protein>
<sequence>MIFSKINILLALSFLLFPIIVSIIMSFDGRSYLGLFPPPEYSFRWYENFFSDTYYLQGLKTSLIIAVIATLISTTFGVSAAIGLDRYQGRGKQVLEALFLSPLVVPAVVIGFAILMFFAALGIFDGFTRLLGGHLIITFPYTVRTTLAGLVGIRKSLTEAAMNLGATESQAFWDVTFPLARTGIVAGSVFAFAFSMDDVAVSFFLTSPDTYTLPVAMISMMRTNFDLTIAAAAVVLMVFTFCLILILDWVIGLDKLIGKGVYRS</sequence>
<feature type="transmembrane region" description="Helical" evidence="8">
    <location>
        <begin position="130"/>
        <end position="153"/>
    </location>
</feature>